<sequence length="143" mass="15735">MKAPNKIAHIGIAVRQLDAVLPFYTEQLGLTLLGMEEVASEQVKVAFLEIGESRIELLEPLSPQSPIATFIEKRGEGIHHIALDVDDVEERLANLKENGVPLINDKPKDGAHHARIGFLHPKAANGVLYELCQYPKEGESGHE</sequence>
<dbReference type="EMBL" id="CP134050">
    <property type="protein sequence ID" value="WNC17166.1"/>
    <property type="molecule type" value="Genomic_DNA"/>
</dbReference>
<evidence type="ECO:0000313" key="4">
    <source>
        <dbReference type="EMBL" id="WNC17166.1"/>
    </source>
</evidence>
<keyword evidence="2" id="KW-0479">Metal-binding</keyword>
<dbReference type="EC" id="5.1.99.1" evidence="4"/>
<dbReference type="InterPro" id="IPR051785">
    <property type="entry name" value="MMCE/EMCE_epimerase"/>
</dbReference>
<keyword evidence="4" id="KW-0413">Isomerase</keyword>
<dbReference type="CDD" id="cd07249">
    <property type="entry name" value="MMCE"/>
    <property type="match status" value="1"/>
</dbReference>
<accession>A0ABY9TD54</accession>
<dbReference type="GO" id="GO:0004493">
    <property type="term" value="F:methylmalonyl-CoA epimerase activity"/>
    <property type="evidence" value="ECO:0007669"/>
    <property type="project" value="UniProtKB-EC"/>
</dbReference>
<proteinExistence type="inferred from homology"/>
<organism evidence="4 5">
    <name type="scientific">Brevibacillus brevis</name>
    <name type="common">Bacillus brevis</name>
    <dbReference type="NCBI Taxonomy" id="1393"/>
    <lineage>
        <taxon>Bacteria</taxon>
        <taxon>Bacillati</taxon>
        <taxon>Bacillota</taxon>
        <taxon>Bacilli</taxon>
        <taxon>Bacillales</taxon>
        <taxon>Paenibacillaceae</taxon>
        <taxon>Brevibacillus</taxon>
    </lineage>
</organism>
<feature type="domain" description="VOC" evidence="3">
    <location>
        <begin position="6"/>
        <end position="134"/>
    </location>
</feature>
<dbReference type="RefSeq" id="WP_310772586.1">
    <property type="nucleotide sequence ID" value="NZ_CP134050.1"/>
</dbReference>
<gene>
    <name evidence="4" type="primary">mce</name>
    <name evidence="4" type="ORF">RGB73_12915</name>
</gene>
<dbReference type="PROSITE" id="PS51819">
    <property type="entry name" value="VOC"/>
    <property type="match status" value="1"/>
</dbReference>
<comment type="similarity">
    <text evidence="1">Belongs to the methylmalonyl-CoA epimerase family.</text>
</comment>
<dbReference type="InterPro" id="IPR017515">
    <property type="entry name" value="MeMalonyl-CoA_epimerase"/>
</dbReference>
<dbReference type="Pfam" id="PF13669">
    <property type="entry name" value="Glyoxalase_4"/>
    <property type="match status" value="1"/>
</dbReference>
<dbReference type="PANTHER" id="PTHR43048">
    <property type="entry name" value="METHYLMALONYL-COA EPIMERASE"/>
    <property type="match status" value="1"/>
</dbReference>
<dbReference type="InterPro" id="IPR037523">
    <property type="entry name" value="VOC_core"/>
</dbReference>
<name>A0ABY9TD54_BREBE</name>
<dbReference type="Gene3D" id="3.10.180.10">
    <property type="entry name" value="2,3-Dihydroxybiphenyl 1,2-Dioxygenase, domain 1"/>
    <property type="match status" value="1"/>
</dbReference>
<evidence type="ECO:0000256" key="2">
    <source>
        <dbReference type="ARBA" id="ARBA00022723"/>
    </source>
</evidence>
<evidence type="ECO:0000256" key="1">
    <source>
        <dbReference type="ARBA" id="ARBA00009308"/>
    </source>
</evidence>
<dbReference type="NCBIfam" id="TIGR03081">
    <property type="entry name" value="metmalonyl_epim"/>
    <property type="match status" value="1"/>
</dbReference>
<keyword evidence="5" id="KW-1185">Reference proteome</keyword>
<protein>
    <submittedName>
        <fullName evidence="4">Methylmalonyl-CoA epimerase</fullName>
        <ecNumber evidence="4">5.1.99.1</ecNumber>
    </submittedName>
</protein>
<dbReference type="PANTHER" id="PTHR43048:SF3">
    <property type="entry name" value="METHYLMALONYL-COA EPIMERASE, MITOCHONDRIAL"/>
    <property type="match status" value="1"/>
</dbReference>
<evidence type="ECO:0000313" key="5">
    <source>
        <dbReference type="Proteomes" id="UP001256827"/>
    </source>
</evidence>
<dbReference type="SUPFAM" id="SSF54593">
    <property type="entry name" value="Glyoxalase/Bleomycin resistance protein/Dihydroxybiphenyl dioxygenase"/>
    <property type="match status" value="1"/>
</dbReference>
<evidence type="ECO:0000259" key="3">
    <source>
        <dbReference type="PROSITE" id="PS51819"/>
    </source>
</evidence>
<reference evidence="4 5" key="1">
    <citation type="submission" date="2023-09" db="EMBL/GenBank/DDBJ databases">
        <title>Complete Genome and Methylome dissection of Bacillus brevis NEB573 original source of BbsI restriction endonuclease.</title>
        <authorList>
            <person name="Fomenkov A."/>
            <person name="Roberts R.D."/>
        </authorList>
    </citation>
    <scope>NUCLEOTIDE SEQUENCE [LARGE SCALE GENOMIC DNA]</scope>
    <source>
        <strain evidence="4 5">NEB573</strain>
    </source>
</reference>
<dbReference type="InterPro" id="IPR029068">
    <property type="entry name" value="Glyas_Bleomycin-R_OHBP_Dase"/>
</dbReference>
<dbReference type="Proteomes" id="UP001256827">
    <property type="component" value="Chromosome"/>
</dbReference>